<sequence>MADFEKNSGGYGSMFTFMSSLDKTSVLCRQETLQGVFNCLHRVYNQCARTREGADTLGLIMDPNRWQKAIKLICDNIGYLREHARCETMAQPEFQQCTVEEKEAFQTKLISLQERLMDPDTQLSQAQILEAKADIGCLFTMKILNCLRMPYEKYCPQPISNLLMNIIENFMPPRCSKSESAYPPSENVQTGPSYQTGPAGKPGPVPPDDNTYDNHDNENNNNDISNGDFVRQDVIVGTHRERDDIKGDDDDSGDMFEDIEQDRAENIVVGNPGEAAEAVRSDKDGTVGAHGAASKVGSLMAVLVSILAMTLGRKA</sequence>
<dbReference type="AlphaFoldDB" id="A0AAV3YPN7"/>
<name>A0AAV3YPN7_9GAST</name>
<reference evidence="2 3" key="1">
    <citation type="journal article" date="2021" name="Elife">
        <title>Chloroplast acquisition without the gene transfer in kleptoplastic sea slugs, Plakobranchus ocellatus.</title>
        <authorList>
            <person name="Maeda T."/>
            <person name="Takahashi S."/>
            <person name="Yoshida T."/>
            <person name="Shimamura S."/>
            <person name="Takaki Y."/>
            <person name="Nagai Y."/>
            <person name="Toyoda A."/>
            <person name="Suzuki Y."/>
            <person name="Arimoto A."/>
            <person name="Ishii H."/>
            <person name="Satoh N."/>
            <person name="Nishiyama T."/>
            <person name="Hasebe M."/>
            <person name="Maruyama T."/>
            <person name="Minagawa J."/>
            <person name="Obokata J."/>
            <person name="Shigenobu S."/>
        </authorList>
    </citation>
    <scope>NUCLEOTIDE SEQUENCE [LARGE SCALE GENOMIC DNA]</scope>
</reference>
<protein>
    <recommendedName>
        <fullName evidence="4">Secreted protein</fullName>
    </recommendedName>
</protein>
<feature type="region of interest" description="Disordered" evidence="1">
    <location>
        <begin position="177"/>
        <end position="229"/>
    </location>
</feature>
<evidence type="ECO:0000313" key="2">
    <source>
        <dbReference type="EMBL" id="GFN84401.1"/>
    </source>
</evidence>
<feature type="compositionally biased region" description="Polar residues" evidence="1">
    <location>
        <begin position="186"/>
        <end position="196"/>
    </location>
</feature>
<gene>
    <name evidence="2" type="ORF">PoB_001090700</name>
</gene>
<evidence type="ECO:0000256" key="1">
    <source>
        <dbReference type="SAM" id="MobiDB-lite"/>
    </source>
</evidence>
<proteinExistence type="predicted"/>
<dbReference type="Proteomes" id="UP000735302">
    <property type="component" value="Unassembled WGS sequence"/>
</dbReference>
<keyword evidence="3" id="KW-1185">Reference proteome</keyword>
<evidence type="ECO:0000313" key="3">
    <source>
        <dbReference type="Proteomes" id="UP000735302"/>
    </source>
</evidence>
<organism evidence="2 3">
    <name type="scientific">Plakobranchus ocellatus</name>
    <dbReference type="NCBI Taxonomy" id="259542"/>
    <lineage>
        <taxon>Eukaryota</taxon>
        <taxon>Metazoa</taxon>
        <taxon>Spiralia</taxon>
        <taxon>Lophotrochozoa</taxon>
        <taxon>Mollusca</taxon>
        <taxon>Gastropoda</taxon>
        <taxon>Heterobranchia</taxon>
        <taxon>Euthyneura</taxon>
        <taxon>Panpulmonata</taxon>
        <taxon>Sacoglossa</taxon>
        <taxon>Placobranchoidea</taxon>
        <taxon>Plakobranchidae</taxon>
        <taxon>Plakobranchus</taxon>
    </lineage>
</organism>
<dbReference type="EMBL" id="BLXT01001319">
    <property type="protein sequence ID" value="GFN84401.1"/>
    <property type="molecule type" value="Genomic_DNA"/>
</dbReference>
<comment type="caution">
    <text evidence="2">The sequence shown here is derived from an EMBL/GenBank/DDBJ whole genome shotgun (WGS) entry which is preliminary data.</text>
</comment>
<evidence type="ECO:0008006" key="4">
    <source>
        <dbReference type="Google" id="ProtNLM"/>
    </source>
</evidence>
<accession>A0AAV3YPN7</accession>
<feature type="compositionally biased region" description="Low complexity" evidence="1">
    <location>
        <begin position="219"/>
        <end position="228"/>
    </location>
</feature>